<comment type="cofactor">
    <cofactor evidence="8">
        <name>tungstopterin</name>
        <dbReference type="ChEBI" id="CHEBI:30402"/>
    </cofactor>
</comment>
<dbReference type="GO" id="GO:0051539">
    <property type="term" value="F:4 iron, 4 sulfur cluster binding"/>
    <property type="evidence" value="ECO:0007669"/>
    <property type="project" value="UniProtKB-KW"/>
</dbReference>
<accession>D1B853</accession>
<feature type="domain" description="Aldehyde ferredoxin oxidoreductase N-terminal" evidence="9">
    <location>
        <begin position="1"/>
        <end position="201"/>
    </location>
</feature>
<evidence type="ECO:0000256" key="6">
    <source>
        <dbReference type="ARBA" id="ARBA00023004"/>
    </source>
</evidence>
<dbReference type="SMART" id="SM00790">
    <property type="entry name" value="AFOR_N"/>
    <property type="match status" value="1"/>
</dbReference>
<evidence type="ECO:0000256" key="2">
    <source>
        <dbReference type="ARBA" id="ARBA00011032"/>
    </source>
</evidence>
<comment type="similarity">
    <text evidence="2">Belongs to the AOR/FOR family.</text>
</comment>
<evidence type="ECO:0000313" key="10">
    <source>
        <dbReference type="EMBL" id="ACZ18456.1"/>
    </source>
</evidence>
<dbReference type="InterPro" id="IPR013983">
    <property type="entry name" value="Ald_Fedxn_OxRdtase_N"/>
</dbReference>
<dbReference type="Proteomes" id="UP000002030">
    <property type="component" value="Chromosome"/>
</dbReference>
<dbReference type="InterPro" id="IPR036503">
    <property type="entry name" value="Ald_Fedxn_OxRdtase_N_sf"/>
</dbReference>
<dbReference type="KEGG" id="tai:Taci_0217"/>
<dbReference type="InterPro" id="IPR013985">
    <property type="entry name" value="Ald_Fedxn_OxRdtase_dom3"/>
</dbReference>
<dbReference type="Gene3D" id="1.10.599.10">
    <property type="entry name" value="Aldehyde Ferredoxin Oxidoreductase Protein, subunit A, domain 3"/>
    <property type="match status" value="1"/>
</dbReference>
<comment type="cofactor">
    <cofactor evidence="1">
        <name>[4Fe-4S] cluster</name>
        <dbReference type="ChEBI" id="CHEBI:49883"/>
    </cofactor>
</comment>
<evidence type="ECO:0000256" key="5">
    <source>
        <dbReference type="ARBA" id="ARBA00023002"/>
    </source>
</evidence>
<dbReference type="PATRIC" id="fig|525903.6.peg.221"/>
<keyword evidence="5 10" id="KW-0560">Oxidoreductase</keyword>
<dbReference type="EC" id="1.2.7.5" evidence="10"/>
<dbReference type="PANTHER" id="PTHR30038">
    <property type="entry name" value="ALDEHYDE FERREDOXIN OXIDOREDUCTASE"/>
    <property type="match status" value="1"/>
</dbReference>
<dbReference type="PANTHER" id="PTHR30038:SF7">
    <property type="entry name" value="TUNGSTEN-CONTAINING GLYCERALDEHYDE-3-PHOSPHATE:FERREDOXIN OXIDOREDUCTASE"/>
    <property type="match status" value="1"/>
</dbReference>
<dbReference type="GO" id="GO:0046872">
    <property type="term" value="F:metal ion binding"/>
    <property type="evidence" value="ECO:0007669"/>
    <property type="project" value="UniProtKB-KW"/>
</dbReference>
<proteinExistence type="inferred from homology"/>
<name>D1B853_THEAS</name>
<evidence type="ECO:0000259" key="9">
    <source>
        <dbReference type="SMART" id="SM00790"/>
    </source>
</evidence>
<evidence type="ECO:0000313" key="11">
    <source>
        <dbReference type="Proteomes" id="UP000002030"/>
    </source>
</evidence>
<dbReference type="Pfam" id="PF02730">
    <property type="entry name" value="AFOR_N"/>
    <property type="match status" value="1"/>
</dbReference>
<gene>
    <name evidence="10" type="ordered locus">Taci_0217</name>
</gene>
<dbReference type="Gene3D" id="1.10.569.10">
    <property type="entry name" value="Aldehyde Ferredoxin Oxidoreductase Protein, subunit A, domain 2"/>
    <property type="match status" value="1"/>
</dbReference>
<keyword evidence="3" id="KW-0004">4Fe-4S</keyword>
<sequence length="615" mass="66495">MILTRFHVDLSSRRVEREDVDPVEVRRWGGGKGLALPVLLDRIGPSVDPLGPQNVLILAAGLLTGMPFHGMCRYGAYARSPLTMGYGESEAGGFFGPGIRSQGVDSLVLTGRADETCYLWVQDRQVSVIPDPAMAGMETGEVMDRLRDRHGDCTAVVVGPAAEALVRFACIVNDLHHVNGRSGLGAVMASKNVKAVACPSPRALPVQDRQLLSELQRLFAGWRDHPGAMGLHRYGTSATLMGLNSMGMLPTRNFREGIFEGAQAIGHEALTDRYLIDRGGCFACAVRCKRVAGGGRYGADSRYGGPEYETLASFGSLCGVDDLEAILKAHELCNRLGLDTISCGMSIAWLMECVEEGLVDPGDAVVSGFGDPEGMLRLIPMIASRTGVGDLLAEGTHRAAKRLGKGSSRFCLTIKGQEMAMHDPRGKVGVALGYGVAASGADHLQVPYDTLFTNPESFACEAVKPLGILESMDLTGFAPSKVAAMGELWKIWGAINHLGGCYFVFAPRSYFPLERIPDLVSAMTGWRTSLIEISKMGHRGHCAARILNRRLGQGAEDDSLPLRMHQPLPHGPFEGRPIDPGEYRRALEMFYHLMGWDREGNPTEHTRLALGLPLD</sequence>
<dbReference type="InterPro" id="IPR051919">
    <property type="entry name" value="W-dependent_AOR"/>
</dbReference>
<reference evidence="10 11" key="1">
    <citation type="journal article" date="2009" name="Stand. Genomic Sci.">
        <title>Complete genome sequence of Thermanaerovibrio acidaminovorans type strain (Su883).</title>
        <authorList>
            <person name="Chovatia M."/>
            <person name="Sikorski J."/>
            <person name="Schroder M."/>
            <person name="Lapidus A."/>
            <person name="Nolan M."/>
            <person name="Tice H."/>
            <person name="Glavina Del Rio T."/>
            <person name="Copeland A."/>
            <person name="Cheng J.F."/>
            <person name="Lucas S."/>
            <person name="Chen F."/>
            <person name="Bruce D."/>
            <person name="Goodwin L."/>
            <person name="Pitluck S."/>
            <person name="Ivanova N."/>
            <person name="Mavromatis K."/>
            <person name="Ovchinnikova G."/>
            <person name="Pati A."/>
            <person name="Chen A."/>
            <person name="Palaniappan K."/>
            <person name="Land M."/>
            <person name="Hauser L."/>
            <person name="Chang Y.J."/>
            <person name="Jeffries C.D."/>
            <person name="Chain P."/>
            <person name="Saunders E."/>
            <person name="Detter J.C."/>
            <person name="Brettin T."/>
            <person name="Rohde M."/>
            <person name="Goker M."/>
            <person name="Spring S."/>
            <person name="Bristow J."/>
            <person name="Markowitz V."/>
            <person name="Hugenholtz P."/>
            <person name="Kyrpides N.C."/>
            <person name="Klenk H.P."/>
            <person name="Eisen J.A."/>
        </authorList>
    </citation>
    <scope>NUCLEOTIDE SEQUENCE [LARGE SCALE GENOMIC DNA]</scope>
    <source>
        <strain evidence="11">ATCC 49978 / DSM 6589 / Su883</strain>
    </source>
</reference>
<dbReference type="AlphaFoldDB" id="D1B853"/>
<dbReference type="InterPro" id="IPR013984">
    <property type="entry name" value="Ald_Fedxn_OxRdtase_dom2"/>
</dbReference>
<evidence type="ECO:0000256" key="4">
    <source>
        <dbReference type="ARBA" id="ARBA00022723"/>
    </source>
</evidence>
<keyword evidence="6" id="KW-0408">Iron</keyword>
<dbReference type="RefSeq" id="WP_012868972.1">
    <property type="nucleotide sequence ID" value="NC_013522.1"/>
</dbReference>
<dbReference type="SUPFAM" id="SSF56228">
    <property type="entry name" value="Aldehyde ferredoxin oxidoreductase, N-terminal domain"/>
    <property type="match status" value="1"/>
</dbReference>
<dbReference type="InterPro" id="IPR036021">
    <property type="entry name" value="Tungsten_al_ferr_oxy-like_C"/>
</dbReference>
<dbReference type="EMBL" id="CP001818">
    <property type="protein sequence ID" value="ACZ18456.1"/>
    <property type="molecule type" value="Genomic_DNA"/>
</dbReference>
<evidence type="ECO:0000256" key="7">
    <source>
        <dbReference type="ARBA" id="ARBA00023014"/>
    </source>
</evidence>
<keyword evidence="7" id="KW-0411">Iron-sulfur</keyword>
<dbReference type="SUPFAM" id="SSF48310">
    <property type="entry name" value="Aldehyde ferredoxin oxidoreductase, C-terminal domains"/>
    <property type="match status" value="1"/>
</dbReference>
<keyword evidence="4" id="KW-0479">Metal-binding</keyword>
<dbReference type="Pfam" id="PF01314">
    <property type="entry name" value="AFOR_C"/>
    <property type="match status" value="1"/>
</dbReference>
<evidence type="ECO:0000256" key="8">
    <source>
        <dbReference type="ARBA" id="ARBA00049934"/>
    </source>
</evidence>
<dbReference type="EnsemblBacteria" id="ACZ18456">
    <property type="protein sequence ID" value="ACZ18456"/>
    <property type="gene ID" value="Taci_0217"/>
</dbReference>
<organism evidence="10 11">
    <name type="scientific">Thermanaerovibrio acidaminovorans (strain ATCC 49978 / DSM 6589 / Su883)</name>
    <name type="common">Selenomonas acidaminovorans</name>
    <dbReference type="NCBI Taxonomy" id="525903"/>
    <lineage>
        <taxon>Bacteria</taxon>
        <taxon>Thermotogati</taxon>
        <taxon>Synergistota</taxon>
        <taxon>Synergistia</taxon>
        <taxon>Synergistales</taxon>
        <taxon>Synergistaceae</taxon>
        <taxon>Thermanaerovibrio</taxon>
    </lineage>
</organism>
<keyword evidence="11" id="KW-1185">Reference proteome</keyword>
<dbReference type="OrthoDB" id="9763894at2"/>
<dbReference type="GO" id="GO:0009055">
    <property type="term" value="F:electron transfer activity"/>
    <property type="evidence" value="ECO:0007669"/>
    <property type="project" value="InterPro"/>
</dbReference>
<evidence type="ECO:0000256" key="1">
    <source>
        <dbReference type="ARBA" id="ARBA00001966"/>
    </source>
</evidence>
<dbReference type="Gene3D" id="3.60.9.10">
    <property type="entry name" value="Aldehyde ferredoxin oxidoreductase, N-terminal domain"/>
    <property type="match status" value="1"/>
</dbReference>
<evidence type="ECO:0000256" key="3">
    <source>
        <dbReference type="ARBA" id="ARBA00022485"/>
    </source>
</evidence>
<dbReference type="HOGENOM" id="CLU_020364_1_0_0"/>
<protein>
    <submittedName>
        <fullName evidence="10">Aldehyde ferredoxin oxidoreductase</fullName>
        <ecNumber evidence="10">1.2.7.5</ecNumber>
    </submittedName>
</protein>
<dbReference type="InterPro" id="IPR001203">
    <property type="entry name" value="OxRdtase_Ald_Fedxn_C"/>
</dbReference>
<dbReference type="GO" id="GO:0033726">
    <property type="term" value="F:aldehyde ferredoxin oxidoreductase activity"/>
    <property type="evidence" value="ECO:0007669"/>
    <property type="project" value="UniProtKB-EC"/>
</dbReference>
<dbReference type="eggNOG" id="COG2414">
    <property type="taxonomic scope" value="Bacteria"/>
</dbReference>
<dbReference type="STRING" id="525903.Taci_0217"/>